<organism evidence="2 3">
    <name type="scientific">Sistotremastrum niveocremeum HHB9708</name>
    <dbReference type="NCBI Taxonomy" id="1314777"/>
    <lineage>
        <taxon>Eukaryota</taxon>
        <taxon>Fungi</taxon>
        <taxon>Dikarya</taxon>
        <taxon>Basidiomycota</taxon>
        <taxon>Agaricomycotina</taxon>
        <taxon>Agaricomycetes</taxon>
        <taxon>Sistotremastrales</taxon>
        <taxon>Sistotremastraceae</taxon>
        <taxon>Sertulicium</taxon>
        <taxon>Sertulicium niveocremeum</taxon>
    </lineage>
</organism>
<keyword evidence="3" id="KW-1185">Reference proteome</keyword>
<feature type="domain" description="BTB" evidence="1">
    <location>
        <begin position="3"/>
        <end position="69"/>
    </location>
</feature>
<evidence type="ECO:0000259" key="1">
    <source>
        <dbReference type="PROSITE" id="PS50097"/>
    </source>
</evidence>
<proteinExistence type="predicted"/>
<accession>A0A164SYG4</accession>
<dbReference type="SMART" id="SM00225">
    <property type="entry name" value="BTB"/>
    <property type="match status" value="1"/>
</dbReference>
<sequence length="124" mass="14042">NDGDLIVRTSDNVEFKIHKIIMALASQVFRDMQTLDITNTLIFSSDNPTPVVDISEPFQLFDVLLRLIYPVPQPDLTSLDLVADLLVAADKYVMTTVMGRLEDHLLSRSFEKLDALRVHCLAKR</sequence>
<dbReference type="STRING" id="1314777.A0A164SYG4"/>
<feature type="non-terminal residue" evidence="2">
    <location>
        <position position="124"/>
    </location>
</feature>
<dbReference type="SUPFAM" id="SSF54695">
    <property type="entry name" value="POZ domain"/>
    <property type="match status" value="1"/>
</dbReference>
<dbReference type="AlphaFoldDB" id="A0A164SYG4"/>
<dbReference type="EMBL" id="KV419412">
    <property type="protein sequence ID" value="KZS91918.1"/>
    <property type="molecule type" value="Genomic_DNA"/>
</dbReference>
<dbReference type="Gene3D" id="3.30.710.10">
    <property type="entry name" value="Potassium Channel Kv1.1, Chain A"/>
    <property type="match status" value="1"/>
</dbReference>
<dbReference type="InterPro" id="IPR011333">
    <property type="entry name" value="SKP1/BTB/POZ_sf"/>
</dbReference>
<evidence type="ECO:0000313" key="2">
    <source>
        <dbReference type="EMBL" id="KZS91918.1"/>
    </source>
</evidence>
<dbReference type="PROSITE" id="PS50097">
    <property type="entry name" value="BTB"/>
    <property type="match status" value="1"/>
</dbReference>
<name>A0A164SYG4_9AGAM</name>
<dbReference type="OrthoDB" id="3357985at2759"/>
<gene>
    <name evidence="2" type="ORF">SISNIDRAFT_400394</name>
</gene>
<protein>
    <recommendedName>
        <fullName evidence="1">BTB domain-containing protein</fullName>
    </recommendedName>
</protein>
<dbReference type="Pfam" id="PF00651">
    <property type="entry name" value="BTB"/>
    <property type="match status" value="1"/>
</dbReference>
<evidence type="ECO:0000313" key="3">
    <source>
        <dbReference type="Proteomes" id="UP000076722"/>
    </source>
</evidence>
<feature type="non-terminal residue" evidence="2">
    <location>
        <position position="1"/>
    </location>
</feature>
<reference evidence="2 3" key="1">
    <citation type="journal article" date="2016" name="Mol. Biol. Evol.">
        <title>Comparative Genomics of Early-Diverging Mushroom-Forming Fungi Provides Insights into the Origins of Lignocellulose Decay Capabilities.</title>
        <authorList>
            <person name="Nagy L.G."/>
            <person name="Riley R."/>
            <person name="Tritt A."/>
            <person name="Adam C."/>
            <person name="Daum C."/>
            <person name="Floudas D."/>
            <person name="Sun H."/>
            <person name="Yadav J.S."/>
            <person name="Pangilinan J."/>
            <person name="Larsson K.H."/>
            <person name="Matsuura K."/>
            <person name="Barry K."/>
            <person name="Labutti K."/>
            <person name="Kuo R."/>
            <person name="Ohm R.A."/>
            <person name="Bhattacharya S.S."/>
            <person name="Shirouzu T."/>
            <person name="Yoshinaga Y."/>
            <person name="Martin F.M."/>
            <person name="Grigoriev I.V."/>
            <person name="Hibbett D.S."/>
        </authorList>
    </citation>
    <scope>NUCLEOTIDE SEQUENCE [LARGE SCALE GENOMIC DNA]</scope>
    <source>
        <strain evidence="2 3">HHB9708</strain>
    </source>
</reference>
<dbReference type="Proteomes" id="UP000076722">
    <property type="component" value="Unassembled WGS sequence"/>
</dbReference>
<dbReference type="InterPro" id="IPR000210">
    <property type="entry name" value="BTB/POZ_dom"/>
</dbReference>